<evidence type="ECO:0000313" key="4">
    <source>
        <dbReference type="Proteomes" id="UP000199159"/>
    </source>
</evidence>
<dbReference type="InterPro" id="IPR036908">
    <property type="entry name" value="RlpA-like_sf"/>
</dbReference>
<dbReference type="PANTHER" id="PTHR39160">
    <property type="entry name" value="CELL WALL-BINDING PROTEIN YOCH"/>
    <property type="match status" value="1"/>
</dbReference>
<keyword evidence="1" id="KW-0732">Signal</keyword>
<reference evidence="3" key="1">
    <citation type="submission" date="2016-10" db="EMBL/GenBank/DDBJ databases">
        <authorList>
            <person name="de Groot N.N."/>
        </authorList>
    </citation>
    <scope>NUCLEOTIDE SEQUENCE [LARGE SCALE GENOMIC DNA]</scope>
    <source>
        <strain evidence="3">IBRC-M10078</strain>
    </source>
</reference>
<name>A0A1H0WZF3_9BACI</name>
<dbReference type="SMART" id="SM01208">
    <property type="entry name" value="G5"/>
    <property type="match status" value="1"/>
</dbReference>
<evidence type="ECO:0000259" key="2">
    <source>
        <dbReference type="PROSITE" id="PS51109"/>
    </source>
</evidence>
<keyword evidence="4" id="KW-1185">Reference proteome</keyword>
<dbReference type="GO" id="GO:0009254">
    <property type="term" value="P:peptidoglycan turnover"/>
    <property type="evidence" value="ECO:0007669"/>
    <property type="project" value="InterPro"/>
</dbReference>
<dbReference type="InterPro" id="IPR007137">
    <property type="entry name" value="DUF348"/>
</dbReference>
<dbReference type="InterPro" id="IPR011098">
    <property type="entry name" value="G5_dom"/>
</dbReference>
<dbReference type="GO" id="GO:0004553">
    <property type="term" value="F:hydrolase activity, hydrolyzing O-glycosyl compounds"/>
    <property type="evidence" value="ECO:0007669"/>
    <property type="project" value="InterPro"/>
</dbReference>
<protein>
    <submittedName>
        <fullName evidence="3">Uncharacterized conserved protein YabE, contains G5 and tandem DUF348 domains</fullName>
    </submittedName>
</protein>
<sequence length="398" mass="43957">MIQNMKKLLSESMKKKRIIVSVSSLLALTVAGTAYGTYEVSKETVTLSLDGEEQVIRTHAQTVEDVLTNFEIKLREEDHLSHELDAKIEDHMNIVWEAAVPVSIAVDDQKEEVWTTLDTVKELLEFKEININEHDQISPGLDAKISKDLNVSIEKAFELTMNVGGEEQQVWSTSTTVADFLKNQNITLGQLDRVEPEMGKEIAKDSVVKVIRVEKVTDVVEEPVSYAVVTKKDNSLEKGKQKVINAGKEGKLAKHYEVVLENGKEVSRELIKSETVNESVNRIVAVGTKVIQQQVSRNNDSVSKEFYVSSTAYTANCSGCSGITSTGINLKANPNAKVIAVDPSVIPLGTKVYVEGYGYAVAGDVGSSIKGHKIDVFFPEKSQAYRWGSRKVKIKVLN</sequence>
<dbReference type="SUPFAM" id="SSF50685">
    <property type="entry name" value="Barwin-like endoglucanases"/>
    <property type="match status" value="1"/>
</dbReference>
<dbReference type="CDD" id="cd22786">
    <property type="entry name" value="DPBB_YuiC-like"/>
    <property type="match status" value="1"/>
</dbReference>
<feature type="domain" description="G5" evidence="2">
    <location>
        <begin position="210"/>
        <end position="290"/>
    </location>
</feature>
<dbReference type="Pfam" id="PF07501">
    <property type="entry name" value="G5"/>
    <property type="match status" value="1"/>
</dbReference>
<dbReference type="PANTHER" id="PTHR39160:SF4">
    <property type="entry name" value="RESUSCITATION-PROMOTING FACTOR RPFB"/>
    <property type="match status" value="1"/>
</dbReference>
<organism evidence="3 4">
    <name type="scientific">Litchfieldia salsa</name>
    <dbReference type="NCBI Taxonomy" id="930152"/>
    <lineage>
        <taxon>Bacteria</taxon>
        <taxon>Bacillati</taxon>
        <taxon>Bacillota</taxon>
        <taxon>Bacilli</taxon>
        <taxon>Bacillales</taxon>
        <taxon>Bacillaceae</taxon>
        <taxon>Litchfieldia</taxon>
    </lineage>
</organism>
<dbReference type="InterPro" id="IPR010611">
    <property type="entry name" value="3D_dom"/>
</dbReference>
<dbReference type="AlphaFoldDB" id="A0A1H0WZF3"/>
<accession>A0A1H0WZF3</accession>
<dbReference type="Pfam" id="PF03990">
    <property type="entry name" value="DUF348"/>
    <property type="match status" value="3"/>
</dbReference>
<dbReference type="RefSeq" id="WP_238457343.1">
    <property type="nucleotide sequence ID" value="NZ_FNJU01000020.1"/>
</dbReference>
<dbReference type="GO" id="GO:0019867">
    <property type="term" value="C:outer membrane"/>
    <property type="evidence" value="ECO:0007669"/>
    <property type="project" value="InterPro"/>
</dbReference>
<evidence type="ECO:0000313" key="3">
    <source>
        <dbReference type="EMBL" id="SDP96083.1"/>
    </source>
</evidence>
<dbReference type="Pfam" id="PF06725">
    <property type="entry name" value="3D"/>
    <property type="match status" value="1"/>
</dbReference>
<gene>
    <name evidence="3" type="ORF">SAMN05216565_12046</name>
</gene>
<dbReference type="InterPro" id="IPR051933">
    <property type="entry name" value="Resuscitation_pf_RpfB"/>
</dbReference>
<dbReference type="EMBL" id="FNJU01000020">
    <property type="protein sequence ID" value="SDP96083.1"/>
    <property type="molecule type" value="Genomic_DNA"/>
</dbReference>
<dbReference type="STRING" id="930152.SAMN05216565_12046"/>
<dbReference type="Gene3D" id="2.20.230.10">
    <property type="entry name" value="Resuscitation-promoting factor rpfb"/>
    <property type="match status" value="1"/>
</dbReference>
<dbReference type="Proteomes" id="UP000199159">
    <property type="component" value="Unassembled WGS sequence"/>
</dbReference>
<dbReference type="Gene3D" id="2.40.40.10">
    <property type="entry name" value="RlpA-like domain"/>
    <property type="match status" value="1"/>
</dbReference>
<dbReference type="PROSITE" id="PS51109">
    <property type="entry name" value="G5"/>
    <property type="match status" value="1"/>
</dbReference>
<evidence type="ECO:0000256" key="1">
    <source>
        <dbReference type="ARBA" id="ARBA00022729"/>
    </source>
</evidence>
<proteinExistence type="predicted"/>